<evidence type="ECO:0008006" key="10">
    <source>
        <dbReference type="Google" id="ProtNLM"/>
    </source>
</evidence>
<dbReference type="InterPro" id="IPR019440">
    <property type="entry name" value="MAU2"/>
</dbReference>
<proteinExistence type="inferred from homology"/>
<organism evidence="8 9">
    <name type="scientific">Zygosaccharomyces rouxii</name>
    <dbReference type="NCBI Taxonomy" id="4956"/>
    <lineage>
        <taxon>Eukaryota</taxon>
        <taxon>Fungi</taxon>
        <taxon>Dikarya</taxon>
        <taxon>Ascomycota</taxon>
        <taxon>Saccharomycotina</taxon>
        <taxon>Saccharomycetes</taxon>
        <taxon>Saccharomycetales</taxon>
        <taxon>Saccharomycetaceae</taxon>
        <taxon>Zygosaccharomyces</taxon>
    </lineage>
</organism>
<keyword evidence="5" id="KW-0159">Chromosome partition</keyword>
<dbReference type="OrthoDB" id="4062938at2759"/>
<evidence type="ECO:0000256" key="4">
    <source>
        <dbReference type="ARBA" id="ARBA00022776"/>
    </source>
</evidence>
<dbReference type="Proteomes" id="UP000187013">
    <property type="component" value="Unassembled WGS sequence"/>
</dbReference>
<evidence type="ECO:0000313" key="9">
    <source>
        <dbReference type="Proteomes" id="UP000187013"/>
    </source>
</evidence>
<accession>A0A1Q3AJR8</accession>
<dbReference type="Pfam" id="PF10345">
    <property type="entry name" value="Cohesin_load"/>
    <property type="match status" value="1"/>
</dbReference>
<keyword evidence="3" id="KW-0132">Cell division</keyword>
<dbReference type="EMBL" id="BDGX01000052">
    <property type="protein sequence ID" value="GAV55987.1"/>
    <property type="molecule type" value="Genomic_DNA"/>
</dbReference>
<evidence type="ECO:0000313" key="8">
    <source>
        <dbReference type="EMBL" id="GAV55987.1"/>
    </source>
</evidence>
<dbReference type="GO" id="GO:0051301">
    <property type="term" value="P:cell division"/>
    <property type="evidence" value="ECO:0007669"/>
    <property type="project" value="UniProtKB-KW"/>
</dbReference>
<dbReference type="GO" id="GO:0007064">
    <property type="term" value="P:mitotic sister chromatid cohesion"/>
    <property type="evidence" value="ECO:0007669"/>
    <property type="project" value="InterPro"/>
</dbReference>
<reference evidence="8 9" key="1">
    <citation type="submission" date="2016-08" db="EMBL/GenBank/DDBJ databases">
        <title>Draft genome sequence of allopolyploid Zygosaccharomyces rouxii.</title>
        <authorList>
            <person name="Watanabe J."/>
            <person name="Uehara K."/>
            <person name="Mogi Y."/>
            <person name="Tsukioka Y."/>
        </authorList>
    </citation>
    <scope>NUCLEOTIDE SEQUENCE [LARGE SCALE GENOMIC DNA]</scope>
    <source>
        <strain evidence="8 9">NBRC 110957</strain>
    </source>
</reference>
<dbReference type="AlphaFoldDB" id="A0A1Q3AJR8"/>
<gene>
    <name evidence="8" type="ORF">ZYGR_0AZ01590</name>
</gene>
<name>A0A1Q3AJR8_ZYGRO</name>
<protein>
    <recommendedName>
        <fullName evidence="10">MAU2 chromatid cohesion factor homolog</fullName>
    </recommendedName>
</protein>
<evidence type="ECO:0000256" key="1">
    <source>
        <dbReference type="ARBA" id="ARBA00004123"/>
    </source>
</evidence>
<keyword evidence="7" id="KW-0131">Cell cycle</keyword>
<evidence type="ECO:0000256" key="7">
    <source>
        <dbReference type="ARBA" id="ARBA00023306"/>
    </source>
</evidence>
<keyword evidence="6" id="KW-0539">Nucleus</keyword>
<evidence type="ECO:0000256" key="2">
    <source>
        <dbReference type="ARBA" id="ARBA00008585"/>
    </source>
</evidence>
<dbReference type="GO" id="GO:0007059">
    <property type="term" value="P:chromosome segregation"/>
    <property type="evidence" value="ECO:0007669"/>
    <property type="project" value="UniProtKB-KW"/>
</dbReference>
<dbReference type="GO" id="GO:0005634">
    <property type="term" value="C:nucleus"/>
    <property type="evidence" value="ECO:0007669"/>
    <property type="project" value="UniProtKB-SubCell"/>
</dbReference>
<comment type="caution">
    <text evidence="8">The sequence shown here is derived from an EMBL/GenBank/DDBJ whole genome shotgun (WGS) entry which is preliminary data.</text>
</comment>
<evidence type="ECO:0000256" key="5">
    <source>
        <dbReference type="ARBA" id="ARBA00022829"/>
    </source>
</evidence>
<comment type="subcellular location">
    <subcellularLocation>
        <location evidence="1">Nucleus</location>
    </subcellularLocation>
</comment>
<sequence>MSLSRLPVDVVYHLSHEYRQQAYLHAHDVRDEHLLKQYYTLISMALKCLEYAKTQYALSMDQDYQITMELVEILVKETHNLDLAEQYLSSLKERLKNHQVAASTENLFSQRMHCEFLSLYEMPLRRDSKFHYKIASRNCNTLLQYFENVGAEYQAWRQVFEYINVCLNVQLGKRSKARTDFLELDNQNMPGQWGAFITLSHASFLLSRRYTIPPEICRKLSCIDVNVVGPHLYSWKMVLQLYIQVFEDKNITNNLNQFKQFFAEYKGFLLDEDGVCDVHVGEKLRLRLTLLCVFQYRDLKNVLLLLQSVSFLINCHDKKANFSTKFLPKVESTTVKLIESNKKSSGKSLNSYDDDRNLYGHILSCVDFYQKWENFLLSSEVKPLNKKSGDTIGLLYSPLLEAMKLQVAGNKGSVGNYEEIIDSKQINEVRIIAMVNSFIIRASRMSKSIHREENMARCNSLWVEIDHILRESDLWKNQMWGCTMTILWLLSHLEPFTSSPMPSTDEEKSKFLTLLRNYYTANKVVKEDSQEMNVDNTNLKIKKSVLLQILLNYLGGRLLEQDLATICQVSGLCFKLSRQQNSIYLQYVIGIWHLLNSTVAMNSKEVTIMRSKLENIVKDLVK</sequence>
<evidence type="ECO:0000256" key="6">
    <source>
        <dbReference type="ARBA" id="ARBA00023242"/>
    </source>
</evidence>
<keyword evidence="4" id="KW-0498">Mitosis</keyword>
<comment type="similarity">
    <text evidence="2">Belongs to the SCC4/mau-2 family.</text>
</comment>
<evidence type="ECO:0000256" key="3">
    <source>
        <dbReference type="ARBA" id="ARBA00022618"/>
    </source>
</evidence>